<dbReference type="GO" id="GO:0016042">
    <property type="term" value="P:lipid catabolic process"/>
    <property type="evidence" value="ECO:0007669"/>
    <property type="project" value="UniProtKB-KW"/>
</dbReference>
<keyword evidence="6" id="KW-0472">Membrane</keyword>
<evidence type="ECO:0000259" key="5">
    <source>
        <dbReference type="Pfam" id="PF01734"/>
    </source>
</evidence>
<feature type="region of interest" description="Disordered" evidence="4">
    <location>
        <begin position="352"/>
        <end position="378"/>
    </location>
</feature>
<dbReference type="PANTHER" id="PTHR14226:SF78">
    <property type="entry name" value="SLR0060 PROTEIN"/>
    <property type="match status" value="1"/>
</dbReference>
<evidence type="ECO:0000256" key="4">
    <source>
        <dbReference type="SAM" id="MobiDB-lite"/>
    </source>
</evidence>
<dbReference type="Gene3D" id="3.40.1090.10">
    <property type="entry name" value="Cytosolic phospholipase A2 catalytic domain"/>
    <property type="match status" value="2"/>
</dbReference>
<dbReference type="PATRIC" id="fig|595434.4.peg.6157"/>
<keyword evidence="1" id="KW-0378">Hydrolase</keyword>
<comment type="caution">
    <text evidence="6">The sequence shown here is derived from an EMBL/GenBank/DDBJ whole genome shotgun (WGS) entry which is preliminary data.</text>
</comment>
<feature type="domain" description="PNPLA" evidence="5">
    <location>
        <begin position="50"/>
        <end position="267"/>
    </location>
</feature>
<dbReference type="Proteomes" id="UP000036367">
    <property type="component" value="Unassembled WGS sequence"/>
</dbReference>
<evidence type="ECO:0000256" key="3">
    <source>
        <dbReference type="ARBA" id="ARBA00023098"/>
    </source>
</evidence>
<keyword evidence="7" id="KW-1185">Reference proteome</keyword>
<dbReference type="SUPFAM" id="SSF52151">
    <property type="entry name" value="FabD/lysophospholipase-like"/>
    <property type="match status" value="1"/>
</dbReference>
<dbReference type="Pfam" id="PF01734">
    <property type="entry name" value="Patatin"/>
    <property type="match status" value="1"/>
</dbReference>
<sequence>MRFPQLATFPRPSNPTDCRGDEASLPGNLTEPFRLDFPDIHSQTKMKIALAFSGGGVRATVFHLGVLARLAREGLLGNVQMISSVSGGSLAAGLVFSATNNRWPSSEEYLHEVVPKILRLLTTQNLQRSYVIKSLMFPWQILSGRAAVLGDELERRWQIQGDLADLPESPRWLINATCYQTGKNWRFQRDLMGDYQTKYIVDPKFRLSHALAASAAVPGLIGPLIVKAKHHRWQEMRNDEWHTIPAKYKRLHLWDGGVYDNLGVEALFKPGTGLVDGTDFLIVCDASRPLGSESRRSKWRPGYLKASMRLVDVATDQVRSLRARMLIDHFKKNPGSGAYLRLGLKSKRSTLRAHQPADAAASTSGIRESHWTEQPSLTDEEVDRVSRIETTLRRLNHQEFSLLFRHGYEVANGTLARYGGESLDQVPRSRVLLRAA</sequence>
<proteinExistence type="predicted"/>
<reference evidence="6" key="1">
    <citation type="submission" date="2015-05" db="EMBL/GenBank/DDBJ databases">
        <title>Permanent draft genome of Rhodopirellula islandicus K833.</title>
        <authorList>
            <person name="Kizina J."/>
            <person name="Richter M."/>
            <person name="Glockner F.O."/>
            <person name="Harder J."/>
        </authorList>
    </citation>
    <scope>NUCLEOTIDE SEQUENCE [LARGE SCALE GENOMIC DNA]</scope>
    <source>
        <strain evidence="6">K833</strain>
    </source>
</reference>
<evidence type="ECO:0000313" key="6">
    <source>
        <dbReference type="EMBL" id="KLU01316.1"/>
    </source>
</evidence>
<dbReference type="EMBL" id="LECT01000054">
    <property type="protein sequence ID" value="KLU01316.1"/>
    <property type="molecule type" value="Genomic_DNA"/>
</dbReference>
<name>A0A0J1B4B1_RHOIS</name>
<dbReference type="AlphaFoldDB" id="A0A0J1B4B1"/>
<organism evidence="6 7">
    <name type="scientific">Rhodopirellula islandica</name>
    <dbReference type="NCBI Taxonomy" id="595434"/>
    <lineage>
        <taxon>Bacteria</taxon>
        <taxon>Pseudomonadati</taxon>
        <taxon>Planctomycetota</taxon>
        <taxon>Planctomycetia</taxon>
        <taxon>Pirellulales</taxon>
        <taxon>Pirellulaceae</taxon>
        <taxon>Rhodopirellula</taxon>
    </lineage>
</organism>
<feature type="compositionally biased region" description="Polar residues" evidence="4">
    <location>
        <begin position="361"/>
        <end position="377"/>
    </location>
</feature>
<evidence type="ECO:0000313" key="7">
    <source>
        <dbReference type="Proteomes" id="UP000036367"/>
    </source>
</evidence>
<dbReference type="InterPro" id="IPR050301">
    <property type="entry name" value="NTE"/>
</dbReference>
<keyword evidence="6" id="KW-0812">Transmembrane</keyword>
<dbReference type="STRING" id="595434.RISK_006472"/>
<gene>
    <name evidence="6" type="ORF">RISK_006472</name>
</gene>
<protein>
    <submittedName>
        <fullName evidence="6">Transmembrane protein</fullName>
    </submittedName>
</protein>
<dbReference type="InterPro" id="IPR002641">
    <property type="entry name" value="PNPLA_dom"/>
</dbReference>
<feature type="region of interest" description="Disordered" evidence="4">
    <location>
        <begin position="1"/>
        <end position="25"/>
    </location>
</feature>
<keyword evidence="2" id="KW-0442">Lipid degradation</keyword>
<keyword evidence="3" id="KW-0443">Lipid metabolism</keyword>
<evidence type="ECO:0000256" key="2">
    <source>
        <dbReference type="ARBA" id="ARBA00022963"/>
    </source>
</evidence>
<dbReference type="PANTHER" id="PTHR14226">
    <property type="entry name" value="NEUROPATHY TARGET ESTERASE/SWISS CHEESE D.MELANOGASTER"/>
    <property type="match status" value="1"/>
</dbReference>
<dbReference type="InterPro" id="IPR016035">
    <property type="entry name" value="Acyl_Trfase/lysoPLipase"/>
</dbReference>
<evidence type="ECO:0000256" key="1">
    <source>
        <dbReference type="ARBA" id="ARBA00022801"/>
    </source>
</evidence>
<accession>A0A0J1B4B1</accession>
<dbReference type="GO" id="GO:0016787">
    <property type="term" value="F:hydrolase activity"/>
    <property type="evidence" value="ECO:0007669"/>
    <property type="project" value="UniProtKB-KW"/>
</dbReference>